<dbReference type="PANTHER" id="PTHR34836">
    <property type="entry name" value="OS06G0188250 PROTEIN"/>
    <property type="match status" value="1"/>
</dbReference>
<comment type="subcellular location">
    <subcellularLocation>
        <location evidence="1">Membrane</location>
    </subcellularLocation>
</comment>
<keyword evidence="2" id="KW-0812">Transmembrane</keyword>
<reference evidence="6" key="1">
    <citation type="submission" date="2023-05" db="EMBL/GenBank/DDBJ databases">
        <authorList>
            <person name="Huff M."/>
        </authorList>
    </citation>
    <scope>NUCLEOTIDE SEQUENCE</scope>
</reference>
<evidence type="ECO:0000313" key="6">
    <source>
        <dbReference type="EMBL" id="CAI9772307.1"/>
    </source>
</evidence>
<name>A0AAD1ZM48_9LAMI</name>
<evidence type="ECO:0000256" key="2">
    <source>
        <dbReference type="ARBA" id="ARBA00022692"/>
    </source>
</evidence>
<evidence type="ECO:0000256" key="1">
    <source>
        <dbReference type="ARBA" id="ARBA00004370"/>
    </source>
</evidence>
<dbReference type="SUPFAM" id="SSF53822">
    <property type="entry name" value="Periplasmic binding protein-like I"/>
    <property type="match status" value="1"/>
</dbReference>
<dbReference type="GO" id="GO:0016020">
    <property type="term" value="C:membrane"/>
    <property type="evidence" value="ECO:0007669"/>
    <property type="project" value="UniProtKB-SubCell"/>
</dbReference>
<dbReference type="Proteomes" id="UP000834106">
    <property type="component" value="Chromosome 12"/>
</dbReference>
<keyword evidence="4" id="KW-0472">Membrane</keyword>
<dbReference type="Gene3D" id="3.40.50.2300">
    <property type="match status" value="1"/>
</dbReference>
<keyword evidence="3" id="KW-1133">Transmembrane helix</keyword>
<dbReference type="InterPro" id="IPR001828">
    <property type="entry name" value="ANF_lig-bd_rcpt"/>
</dbReference>
<evidence type="ECO:0000313" key="7">
    <source>
        <dbReference type="Proteomes" id="UP000834106"/>
    </source>
</evidence>
<evidence type="ECO:0000256" key="3">
    <source>
        <dbReference type="ARBA" id="ARBA00022989"/>
    </source>
</evidence>
<sequence>MTDGMTNFLSLMDPLVIDSVQGVLGVKPHVPKRKRHEFTVRWNSKHKHKVELNIFGLRAYDAATVLARATENSVHQNFDNLSHLTTTTSFRGLSGEFHIFNGQLQSSTF</sequence>
<evidence type="ECO:0000256" key="4">
    <source>
        <dbReference type="ARBA" id="ARBA00023136"/>
    </source>
</evidence>
<dbReference type="EMBL" id="OU503047">
    <property type="protein sequence ID" value="CAI9772307.1"/>
    <property type="molecule type" value="Genomic_DNA"/>
</dbReference>
<accession>A0AAD1ZM48</accession>
<organism evidence="6 7">
    <name type="scientific">Fraxinus pennsylvanica</name>
    <dbReference type="NCBI Taxonomy" id="56036"/>
    <lineage>
        <taxon>Eukaryota</taxon>
        <taxon>Viridiplantae</taxon>
        <taxon>Streptophyta</taxon>
        <taxon>Embryophyta</taxon>
        <taxon>Tracheophyta</taxon>
        <taxon>Spermatophyta</taxon>
        <taxon>Magnoliopsida</taxon>
        <taxon>eudicotyledons</taxon>
        <taxon>Gunneridae</taxon>
        <taxon>Pentapetalae</taxon>
        <taxon>asterids</taxon>
        <taxon>lamiids</taxon>
        <taxon>Lamiales</taxon>
        <taxon>Oleaceae</taxon>
        <taxon>Oleeae</taxon>
        <taxon>Fraxinus</taxon>
    </lineage>
</organism>
<proteinExistence type="predicted"/>
<dbReference type="PANTHER" id="PTHR34836:SF1">
    <property type="entry name" value="OS09G0428600 PROTEIN"/>
    <property type="match status" value="1"/>
</dbReference>
<dbReference type="InterPro" id="IPR015683">
    <property type="entry name" value="Ionotropic_Glu_rcpt"/>
</dbReference>
<gene>
    <name evidence="6" type="ORF">FPE_LOCUS19737</name>
</gene>
<keyword evidence="7" id="KW-1185">Reference proteome</keyword>
<feature type="domain" description="Receptor ligand binding region" evidence="5">
    <location>
        <begin position="2"/>
        <end position="108"/>
    </location>
</feature>
<dbReference type="InterPro" id="IPR028082">
    <property type="entry name" value="Peripla_BP_I"/>
</dbReference>
<dbReference type="AlphaFoldDB" id="A0AAD1ZM48"/>
<evidence type="ECO:0000259" key="5">
    <source>
        <dbReference type="Pfam" id="PF01094"/>
    </source>
</evidence>
<protein>
    <recommendedName>
        <fullName evidence="5">Receptor ligand binding region domain-containing protein</fullName>
    </recommendedName>
</protein>
<dbReference type="Pfam" id="PF01094">
    <property type="entry name" value="ANF_receptor"/>
    <property type="match status" value="1"/>
</dbReference>